<evidence type="ECO:0000313" key="1">
    <source>
        <dbReference type="EMBL" id="KAG0148750.1"/>
    </source>
</evidence>
<accession>A0A9P6TEH5</accession>
<dbReference type="AlphaFoldDB" id="A0A9P6TEH5"/>
<dbReference type="Proteomes" id="UP000886653">
    <property type="component" value="Unassembled WGS sequence"/>
</dbReference>
<gene>
    <name evidence="1" type="ORF">CROQUDRAFT_692746</name>
</gene>
<dbReference type="OrthoDB" id="2506808at2759"/>
<dbReference type="PANTHER" id="PTHR31912">
    <property type="entry name" value="IP13529P"/>
    <property type="match status" value="1"/>
</dbReference>
<reference evidence="1" key="1">
    <citation type="submission" date="2013-11" db="EMBL/GenBank/DDBJ databases">
        <title>Genome sequence of the fusiform rust pathogen reveals effectors for host alternation and coevolution with pine.</title>
        <authorList>
            <consortium name="DOE Joint Genome Institute"/>
            <person name="Smith K."/>
            <person name="Pendleton A."/>
            <person name="Kubisiak T."/>
            <person name="Anderson C."/>
            <person name="Salamov A."/>
            <person name="Aerts A."/>
            <person name="Riley R."/>
            <person name="Clum A."/>
            <person name="Lindquist E."/>
            <person name="Ence D."/>
            <person name="Campbell M."/>
            <person name="Kronenberg Z."/>
            <person name="Feau N."/>
            <person name="Dhillon B."/>
            <person name="Hamelin R."/>
            <person name="Burleigh J."/>
            <person name="Smith J."/>
            <person name="Yandell M."/>
            <person name="Nelson C."/>
            <person name="Grigoriev I."/>
            <person name="Davis J."/>
        </authorList>
    </citation>
    <scope>NUCLEOTIDE SEQUENCE</scope>
    <source>
        <strain evidence="1">G11</strain>
    </source>
</reference>
<keyword evidence="2" id="KW-1185">Reference proteome</keyword>
<evidence type="ECO:0000313" key="2">
    <source>
        <dbReference type="Proteomes" id="UP000886653"/>
    </source>
</evidence>
<sequence>KERLGLNLEKSESALGNPCYSLSMVLIMTIGMMKELSNPHTAPHLVFIPECDKDVVINRFSQSKKWRECLPRQLRSQMVPVGSQHFYIYEPVQLSDGKLVVPVYFYQSKGHVKAKCLPITIQHSSTDASIRLEVSKESAFDSVGALTLDVSRFSRTFDLIRYRDGTSLQEICGSQLWEVGQAEPISLPNQWRTRADGAVIWHIPITLYSDDTSGNVSKKWNKHIFFFCTLSGLPPELTNQEFHIHFLATSNCTNALEIADHLVDEFNDLTGHGFFAHDCTLKKQVLAVPFVLCHLGDSPMHAEISNTMNPASTLNPC</sequence>
<proteinExistence type="predicted"/>
<organism evidence="1 2">
    <name type="scientific">Cronartium quercuum f. sp. fusiforme G11</name>
    <dbReference type="NCBI Taxonomy" id="708437"/>
    <lineage>
        <taxon>Eukaryota</taxon>
        <taxon>Fungi</taxon>
        <taxon>Dikarya</taxon>
        <taxon>Basidiomycota</taxon>
        <taxon>Pucciniomycotina</taxon>
        <taxon>Pucciniomycetes</taxon>
        <taxon>Pucciniales</taxon>
        <taxon>Coleosporiaceae</taxon>
        <taxon>Cronartium</taxon>
    </lineage>
</organism>
<comment type="caution">
    <text evidence="1">The sequence shown here is derived from an EMBL/GenBank/DDBJ whole genome shotgun (WGS) entry which is preliminary data.</text>
</comment>
<feature type="non-terminal residue" evidence="1">
    <location>
        <position position="1"/>
    </location>
</feature>
<dbReference type="PANTHER" id="PTHR31912:SF34">
    <property type="entry name" value="NOTOCHORD-RELATED PROTEIN"/>
    <property type="match status" value="1"/>
</dbReference>
<protein>
    <submittedName>
        <fullName evidence="1">Uncharacterized protein</fullName>
    </submittedName>
</protein>
<dbReference type="EMBL" id="MU167234">
    <property type="protein sequence ID" value="KAG0148750.1"/>
    <property type="molecule type" value="Genomic_DNA"/>
</dbReference>
<name>A0A9P6TEH5_9BASI</name>